<comment type="cofactor">
    <cofactor evidence="1">
        <name>Mg(2+)</name>
        <dbReference type="ChEBI" id="CHEBI:18420"/>
    </cofactor>
</comment>
<evidence type="ECO:0000313" key="7">
    <source>
        <dbReference type="EMBL" id="WXA14546.1"/>
    </source>
</evidence>
<keyword evidence="8" id="KW-1185">Reference proteome</keyword>
<evidence type="ECO:0000313" key="8">
    <source>
        <dbReference type="Proteomes" id="UP001368318"/>
    </source>
</evidence>
<organism evidence="7">
    <name type="scientific">Mangrovimonas cancribranchiae</name>
    <dbReference type="NCBI Taxonomy" id="3080055"/>
    <lineage>
        <taxon>Bacteria</taxon>
        <taxon>Pseudomonadati</taxon>
        <taxon>Bacteroidota</taxon>
        <taxon>Flavobacteriia</taxon>
        <taxon>Flavobacteriales</taxon>
        <taxon>Flavobacteriaceae</taxon>
        <taxon>Mangrovimonas</taxon>
    </lineage>
</organism>
<dbReference type="Gene3D" id="3.40.50.1000">
    <property type="entry name" value="HAD superfamily/HAD-like"/>
    <property type="match status" value="1"/>
</dbReference>
<dbReference type="GO" id="GO:0016787">
    <property type="term" value="F:hydrolase activity"/>
    <property type="evidence" value="ECO:0007669"/>
    <property type="project" value="UniProtKB-KW"/>
</dbReference>
<dbReference type="AlphaFoldDB" id="A0AAU6PB28"/>
<dbReference type="SFLD" id="SFLDG01135">
    <property type="entry name" value="C1.5.6:_HAD__Beta-PGM__Phospha"/>
    <property type="match status" value="1"/>
</dbReference>
<dbReference type="Proteomes" id="UP001368318">
    <property type="component" value="Chromosome"/>
</dbReference>
<evidence type="ECO:0000256" key="4">
    <source>
        <dbReference type="ARBA" id="ARBA00022842"/>
    </source>
</evidence>
<evidence type="ECO:0000256" key="3">
    <source>
        <dbReference type="ARBA" id="ARBA00022723"/>
    </source>
</evidence>
<name>A0AAU6PB28_9FLAO</name>
<dbReference type="InterPro" id="IPR041492">
    <property type="entry name" value="HAD_2"/>
</dbReference>
<dbReference type="NCBIfam" id="TIGR01549">
    <property type="entry name" value="HAD-SF-IA-v1"/>
    <property type="match status" value="1"/>
</dbReference>
<proteinExistence type="inferred from homology"/>
<reference evidence="7 8" key="1">
    <citation type="submission" date="2023-10" db="EMBL/GenBank/DDBJ databases">
        <title>Culture-based analysis of two novel bacteria associated with mangrove crab gills.</title>
        <authorList>
            <person name="Yang X."/>
            <person name="Garuglieri E."/>
            <person name="Van Goethem M.W."/>
            <person name="Fusi M."/>
            <person name="Marasco R."/>
            <person name="Daffonchio D.G."/>
        </authorList>
    </citation>
    <scope>NUCLEOTIDE SEQUENCE</scope>
    <source>
        <strain evidence="7">UG2-1</strain>
        <strain evidence="6">UG2-2</strain>
        <strain evidence="8">UG2_2</strain>
    </source>
</reference>
<dbReference type="InterPro" id="IPR006439">
    <property type="entry name" value="HAD-SF_hydro_IA"/>
</dbReference>
<dbReference type="InterPro" id="IPR036412">
    <property type="entry name" value="HAD-like_sf"/>
</dbReference>
<dbReference type="PANTHER" id="PTHR46193">
    <property type="entry name" value="6-PHOSPHOGLUCONATE PHOSPHATASE"/>
    <property type="match status" value="1"/>
</dbReference>
<gene>
    <name evidence="7" type="ORF">R3L15_06590</name>
    <name evidence="6" type="ORF">R3L16_00810</name>
</gene>
<comment type="similarity">
    <text evidence="2">Belongs to the HAD-like hydrolase superfamily. CbbY/CbbZ/Gph/YieH family.</text>
</comment>
<sequence>MLKAALFDMDGVIVNTEPLHHKAYYSMFNQVNINVSDAYYRSHTGSSTINICKQVKADFNLPHAPEELVQLKRQSFKELFKNDPDLQLIDGVLDLIKDYHNNGLKLVLASSAHMNTINSVFDRFELDKYFDAKFSGADLKASKPHPEIFIKAANSTGFNKEHCMVIEDSTNGIKAAKAAGIFCVGYDSKNSKAQDYSLADTVIDDFTHISFDKIKQIHKTHS</sequence>
<keyword evidence="5" id="KW-0119">Carbohydrate metabolism</keyword>
<dbReference type="EMBL" id="CP136924">
    <property type="protein sequence ID" value="WXA03030.1"/>
    <property type="molecule type" value="Genomic_DNA"/>
</dbReference>
<dbReference type="NCBIfam" id="TIGR01509">
    <property type="entry name" value="HAD-SF-IA-v3"/>
    <property type="match status" value="1"/>
</dbReference>
<dbReference type="EMBL" id="CP136925">
    <property type="protein sequence ID" value="WXA14546.1"/>
    <property type="molecule type" value="Genomic_DNA"/>
</dbReference>
<evidence type="ECO:0000313" key="6">
    <source>
        <dbReference type="EMBL" id="WXA03030.1"/>
    </source>
</evidence>
<keyword evidence="3" id="KW-0479">Metal-binding</keyword>
<dbReference type="GO" id="GO:0046872">
    <property type="term" value="F:metal ion binding"/>
    <property type="evidence" value="ECO:0007669"/>
    <property type="project" value="UniProtKB-KW"/>
</dbReference>
<dbReference type="InterPro" id="IPR023198">
    <property type="entry name" value="PGP-like_dom2"/>
</dbReference>
<dbReference type="PANTHER" id="PTHR46193:SF18">
    <property type="entry name" value="HEXITOL PHOSPHATASE B"/>
    <property type="match status" value="1"/>
</dbReference>
<evidence type="ECO:0000256" key="2">
    <source>
        <dbReference type="ARBA" id="ARBA00006171"/>
    </source>
</evidence>
<dbReference type="SUPFAM" id="SSF56784">
    <property type="entry name" value="HAD-like"/>
    <property type="match status" value="1"/>
</dbReference>
<dbReference type="InterPro" id="IPR023214">
    <property type="entry name" value="HAD_sf"/>
</dbReference>
<dbReference type="Gene3D" id="1.10.150.240">
    <property type="entry name" value="Putative phosphatase, domain 2"/>
    <property type="match status" value="1"/>
</dbReference>
<accession>A0AAU6PB28</accession>
<keyword evidence="4" id="KW-0460">Magnesium</keyword>
<dbReference type="Pfam" id="PF13419">
    <property type="entry name" value="HAD_2"/>
    <property type="match status" value="1"/>
</dbReference>
<dbReference type="InterPro" id="IPR051600">
    <property type="entry name" value="Beta-PGM-like"/>
</dbReference>
<dbReference type="KEGG" id="mcaa:R3L15_06590"/>
<dbReference type="SFLD" id="SFLDG01129">
    <property type="entry name" value="C1.5:_HAD__Beta-PGM__Phosphata"/>
    <property type="match status" value="1"/>
</dbReference>
<protein>
    <submittedName>
        <fullName evidence="7">HAD-IA family hydrolase</fullName>
    </submittedName>
</protein>
<dbReference type="RefSeq" id="WP_338734003.1">
    <property type="nucleotide sequence ID" value="NZ_CP136924.1"/>
</dbReference>
<keyword evidence="7" id="KW-0378">Hydrolase</keyword>
<evidence type="ECO:0000256" key="5">
    <source>
        <dbReference type="ARBA" id="ARBA00023277"/>
    </source>
</evidence>
<evidence type="ECO:0000256" key="1">
    <source>
        <dbReference type="ARBA" id="ARBA00001946"/>
    </source>
</evidence>
<dbReference type="SFLD" id="SFLDS00003">
    <property type="entry name" value="Haloacid_Dehalogenase"/>
    <property type="match status" value="1"/>
</dbReference>